<keyword evidence="5" id="KW-0238">DNA-binding</keyword>
<evidence type="ECO:0000313" key="5">
    <source>
        <dbReference type="EMBL" id="MDR6594005.1"/>
    </source>
</evidence>
<evidence type="ECO:0000256" key="3">
    <source>
        <dbReference type="SAM" id="MobiDB-lite"/>
    </source>
</evidence>
<dbReference type="Proteomes" id="UP001268819">
    <property type="component" value="Unassembled WGS sequence"/>
</dbReference>
<evidence type="ECO:0000259" key="4">
    <source>
        <dbReference type="PROSITE" id="PS50043"/>
    </source>
</evidence>
<accession>A0ABU1PTM5</accession>
<dbReference type="GO" id="GO:0003677">
    <property type="term" value="F:DNA binding"/>
    <property type="evidence" value="ECO:0007669"/>
    <property type="project" value="UniProtKB-KW"/>
</dbReference>
<keyword evidence="6" id="KW-1185">Reference proteome</keyword>
<dbReference type="Gene3D" id="1.25.40.10">
    <property type="entry name" value="Tetratricopeptide repeat domain"/>
    <property type="match status" value="1"/>
</dbReference>
<dbReference type="EMBL" id="JAVDSG010000001">
    <property type="protein sequence ID" value="MDR6594005.1"/>
    <property type="molecule type" value="Genomic_DNA"/>
</dbReference>
<dbReference type="SUPFAM" id="SSF48452">
    <property type="entry name" value="TPR-like"/>
    <property type="match status" value="1"/>
</dbReference>
<dbReference type="Gene3D" id="1.10.10.10">
    <property type="entry name" value="Winged helix-like DNA-binding domain superfamily/Winged helix DNA-binding domain"/>
    <property type="match status" value="1"/>
</dbReference>
<name>A0ABU1PTM5_9PSEU</name>
<proteinExistence type="predicted"/>
<dbReference type="InterPro" id="IPR041664">
    <property type="entry name" value="AAA_16"/>
</dbReference>
<dbReference type="SMART" id="SM00382">
    <property type="entry name" value="AAA"/>
    <property type="match status" value="1"/>
</dbReference>
<reference evidence="5 6" key="1">
    <citation type="submission" date="2023-07" db="EMBL/GenBank/DDBJ databases">
        <title>Sequencing the genomes of 1000 actinobacteria strains.</title>
        <authorList>
            <person name="Klenk H.-P."/>
        </authorList>
    </citation>
    <scope>NUCLEOTIDE SEQUENCE [LARGE SCALE GENOMIC DNA]</scope>
    <source>
        <strain evidence="5 6">DSM 43749</strain>
    </source>
</reference>
<dbReference type="PROSITE" id="PS00622">
    <property type="entry name" value="HTH_LUXR_1"/>
    <property type="match status" value="1"/>
</dbReference>
<evidence type="ECO:0000256" key="2">
    <source>
        <dbReference type="ARBA" id="ARBA00022840"/>
    </source>
</evidence>
<dbReference type="InterPro" id="IPR027417">
    <property type="entry name" value="P-loop_NTPase"/>
</dbReference>
<dbReference type="SMART" id="SM00421">
    <property type="entry name" value="HTH_LUXR"/>
    <property type="match status" value="1"/>
</dbReference>
<dbReference type="PANTHER" id="PTHR16305:SF35">
    <property type="entry name" value="TRANSCRIPTIONAL ACTIVATOR DOMAIN"/>
    <property type="match status" value="1"/>
</dbReference>
<protein>
    <submittedName>
        <fullName evidence="5">DNA-binding CsgD family transcriptional regulator</fullName>
    </submittedName>
</protein>
<dbReference type="Pfam" id="PF00196">
    <property type="entry name" value="GerE"/>
    <property type="match status" value="1"/>
</dbReference>
<dbReference type="Pfam" id="PF13191">
    <property type="entry name" value="AAA_16"/>
    <property type="match status" value="1"/>
</dbReference>
<dbReference type="SUPFAM" id="SSF46894">
    <property type="entry name" value="C-terminal effector domain of the bipartite response regulators"/>
    <property type="match status" value="1"/>
</dbReference>
<dbReference type="InterPro" id="IPR011990">
    <property type="entry name" value="TPR-like_helical_dom_sf"/>
</dbReference>
<keyword evidence="2" id="KW-0067">ATP-binding</keyword>
<evidence type="ECO:0000256" key="1">
    <source>
        <dbReference type="ARBA" id="ARBA00022741"/>
    </source>
</evidence>
<dbReference type="InterPro" id="IPR036388">
    <property type="entry name" value="WH-like_DNA-bd_sf"/>
</dbReference>
<dbReference type="PROSITE" id="PS50043">
    <property type="entry name" value="HTH_LUXR_2"/>
    <property type="match status" value="1"/>
</dbReference>
<feature type="region of interest" description="Disordered" evidence="3">
    <location>
        <begin position="222"/>
        <end position="243"/>
    </location>
</feature>
<dbReference type="CDD" id="cd06170">
    <property type="entry name" value="LuxR_C_like"/>
    <property type="match status" value="1"/>
</dbReference>
<evidence type="ECO:0000313" key="6">
    <source>
        <dbReference type="Proteomes" id="UP001268819"/>
    </source>
</evidence>
<dbReference type="RefSeq" id="WP_310306993.1">
    <property type="nucleotide sequence ID" value="NZ_BAAAXB010000001.1"/>
</dbReference>
<comment type="caution">
    <text evidence="5">The sequence shown here is derived from an EMBL/GenBank/DDBJ whole genome shotgun (WGS) entry which is preliminary data.</text>
</comment>
<dbReference type="PRINTS" id="PR00038">
    <property type="entry name" value="HTHLUXR"/>
</dbReference>
<organism evidence="5 6">
    <name type="scientific">Saccharothrix longispora</name>
    <dbReference type="NCBI Taxonomy" id="33920"/>
    <lineage>
        <taxon>Bacteria</taxon>
        <taxon>Bacillati</taxon>
        <taxon>Actinomycetota</taxon>
        <taxon>Actinomycetes</taxon>
        <taxon>Pseudonocardiales</taxon>
        <taxon>Pseudonocardiaceae</taxon>
        <taxon>Saccharothrix</taxon>
    </lineage>
</organism>
<dbReference type="InterPro" id="IPR000792">
    <property type="entry name" value="Tscrpt_reg_LuxR_C"/>
</dbReference>
<sequence length="875" mass="91762">MWGRTGELEIFDGVLAAARADGAHAVVEIAGEPGIGKTRLLAALHDRALRAGVRVARGQATASPLTPDFALFVDALEELLAAGGDELLADLDPRVALWLPQVFPVLRPAHPAPAASPQQRYWAFQGIRQLLGRLAADAPLVLLLDDVHNAQPGSVEVLLHLLRRPLDAPLVLVLAHRPHQSPADLLGALATAAESGVARRLELGPLDDDSALLLLPSGIPPSRRRQLHRESGGKPGLLGALAAGPQDDAEATDLFVDGPDGVLPPGPLSHPVLASVRLDVQALPPLGQQVAQAAAVIGTTFDPALVAEVAGIDHDLALAGLDDLLARDLVRTAPELSRLRFRDPVVRSVCYHHAGGGWRLGAHARAYRALAERGAPLAELAHHLERAGQPATERDAETLAVAVAQSGDRMPAAVSRWLRVLLEPAGPGQAELTVRLARSTALGGHLVASLPEHRRAWRRVTELAPRAAADLVESHLRVLRLLGRFEDAAALVERIGTGRSGGTGDLDDPVAACAVLGFAEVALDSGGDVAGLLAPVGDLAEHESPRTVRAAAVHSAMLATVGRSADAAALADRVAAHLAEPGVSASQSTAVLCEAHDWLGWANTWSGRAEQALEQFGRGLALAERHHQVHVLGRLHLGLATAHLRSGALADAVEHAEDAGALAAAMGCADLQARTKRLCAEIGHVMARGGDATPGDSGALCAMFAGLSAAAGRRADARAWHSLAQDLGARPGLADRFGLTLLAVACLRWNADPERAWTVLRAAVVVLTVPPFGVLAPFARQAVQPLGDGGTPITSGDDEAHAFEKVVSARMRLLSARENQVAELVARGRTNLQIARALELSHKTVETYLRRIFDKLEVSSRSEVAAFTGIMPRGA</sequence>
<dbReference type="PANTHER" id="PTHR16305">
    <property type="entry name" value="TESTICULAR SOLUBLE ADENYLYL CYCLASE"/>
    <property type="match status" value="1"/>
</dbReference>
<dbReference type="SUPFAM" id="SSF52540">
    <property type="entry name" value="P-loop containing nucleoside triphosphate hydrolases"/>
    <property type="match status" value="1"/>
</dbReference>
<gene>
    <name evidence="5" type="ORF">J2S66_002389</name>
</gene>
<feature type="domain" description="HTH luxR-type" evidence="4">
    <location>
        <begin position="807"/>
        <end position="872"/>
    </location>
</feature>
<dbReference type="InterPro" id="IPR003593">
    <property type="entry name" value="AAA+_ATPase"/>
</dbReference>
<keyword evidence="1" id="KW-0547">Nucleotide-binding</keyword>
<dbReference type="InterPro" id="IPR016032">
    <property type="entry name" value="Sig_transdc_resp-reg_C-effctor"/>
</dbReference>